<keyword evidence="2" id="KW-1133">Transmembrane helix</keyword>
<dbReference type="EMBL" id="CADCTQ010000276">
    <property type="protein sequence ID" value="CAA9274609.1"/>
    <property type="molecule type" value="Genomic_DNA"/>
</dbReference>
<accession>A0A6J4JDP2</accession>
<evidence type="ECO:0000313" key="3">
    <source>
        <dbReference type="EMBL" id="CAA9274609.1"/>
    </source>
</evidence>
<evidence type="ECO:0000256" key="1">
    <source>
        <dbReference type="SAM" id="MobiDB-lite"/>
    </source>
</evidence>
<gene>
    <name evidence="3" type="ORF">AVDCRST_MAG56-3270</name>
</gene>
<protein>
    <submittedName>
        <fullName evidence="3">Uncharacterized protein</fullName>
    </submittedName>
</protein>
<feature type="transmembrane region" description="Helical" evidence="2">
    <location>
        <begin position="41"/>
        <end position="63"/>
    </location>
</feature>
<organism evidence="3">
    <name type="scientific">uncultured Cytophagales bacterium</name>
    <dbReference type="NCBI Taxonomy" id="158755"/>
    <lineage>
        <taxon>Bacteria</taxon>
        <taxon>Pseudomonadati</taxon>
        <taxon>Bacteroidota</taxon>
        <taxon>Sphingobacteriia</taxon>
        <taxon>Sphingobacteriales</taxon>
        <taxon>environmental samples</taxon>
    </lineage>
</organism>
<keyword evidence="2" id="KW-0812">Transmembrane</keyword>
<evidence type="ECO:0000256" key="2">
    <source>
        <dbReference type="SAM" id="Phobius"/>
    </source>
</evidence>
<proteinExistence type="predicted"/>
<keyword evidence="2" id="KW-0472">Membrane</keyword>
<dbReference type="AlphaFoldDB" id="A0A6J4JDP2"/>
<reference evidence="3" key="1">
    <citation type="submission" date="2020-02" db="EMBL/GenBank/DDBJ databases">
        <authorList>
            <person name="Meier V. D."/>
        </authorList>
    </citation>
    <scope>NUCLEOTIDE SEQUENCE</scope>
    <source>
        <strain evidence="3">AVDCRST_MAG56</strain>
    </source>
</reference>
<sequence>MQEPNEAEFHDRVREALGAYRPEPRPEDWQRMRRALRRRQWLRLGIVGVLCVVSGLLAGKWLAETGSQPAPGVATTDTAAAPSAPPTPEETESGLEMETRPLPEEPPGESGNPVAPGRPGTYEPARAFRQRNFPGVALPRLRPEAPSLPERPAAWAPPLRLPSPEEAAITHQLLTGTFGPDSTSYRVLARNLRRWPDAVIVCDLTTSMYPYGTQLFAWFRKNRKHLPVQGIVFFTDCDSLGRETVPGGPPGQMFVTGPGDVGLTLPVMLAAARNTVANARSAENDVEALLFAQQRFPAARHLVLLADNRSPVKDMARLGGVNRPVHVVLCGAPGDSTKPFWPDYYAIARRTGGSLHTLEDDFTPGTIRAGTWIRVGSRYYRYQKRHDRFKATRFRHRPRRVLRLFWF</sequence>
<feature type="region of interest" description="Disordered" evidence="1">
    <location>
        <begin position="67"/>
        <end position="124"/>
    </location>
</feature>
<name>A0A6J4JDP2_9SPHI</name>